<gene>
    <name evidence="1" type="ORF">J2739_000556</name>
</gene>
<comment type="caution">
    <text evidence="1">The sequence shown here is derived from an EMBL/GenBank/DDBJ whole genome shotgun (WGS) entry which is preliminary data.</text>
</comment>
<dbReference type="EMBL" id="JAVDRF010000001">
    <property type="protein sequence ID" value="MDR6534796.1"/>
    <property type="molecule type" value="Genomic_DNA"/>
</dbReference>
<dbReference type="RefSeq" id="WP_309898276.1">
    <property type="nucleotide sequence ID" value="NZ_JAVDRF010000001.1"/>
</dbReference>
<organism evidence="1 2">
    <name type="scientific">Variovorax soli</name>
    <dbReference type="NCBI Taxonomy" id="376815"/>
    <lineage>
        <taxon>Bacteria</taxon>
        <taxon>Pseudomonadati</taxon>
        <taxon>Pseudomonadota</taxon>
        <taxon>Betaproteobacteria</taxon>
        <taxon>Burkholderiales</taxon>
        <taxon>Comamonadaceae</taxon>
        <taxon>Variovorax</taxon>
    </lineage>
</organism>
<reference evidence="1 2" key="1">
    <citation type="submission" date="2023-07" db="EMBL/GenBank/DDBJ databases">
        <title>Sorghum-associated microbial communities from plants grown in Nebraska, USA.</title>
        <authorList>
            <person name="Schachtman D."/>
        </authorList>
    </citation>
    <scope>NUCLEOTIDE SEQUENCE [LARGE SCALE GENOMIC DNA]</scope>
    <source>
        <strain evidence="1 2">DS1781</strain>
    </source>
</reference>
<accession>A0ABU1NA55</accession>
<keyword evidence="2" id="KW-1185">Reference proteome</keyword>
<proteinExistence type="predicted"/>
<protein>
    <submittedName>
        <fullName evidence="1">Uncharacterized protein</fullName>
    </submittedName>
</protein>
<evidence type="ECO:0000313" key="2">
    <source>
        <dbReference type="Proteomes" id="UP001184230"/>
    </source>
</evidence>
<dbReference type="Proteomes" id="UP001184230">
    <property type="component" value="Unassembled WGS sequence"/>
</dbReference>
<sequence>MNIPMPVHASAACAAITATRLREAAQAQIVRTFGAHLAGGPEPSDEQLVLFARLAVSELRLQRRLQASATAGHPYDIAVLPWER</sequence>
<evidence type="ECO:0000313" key="1">
    <source>
        <dbReference type="EMBL" id="MDR6534796.1"/>
    </source>
</evidence>
<name>A0ABU1NA55_9BURK</name>